<proteinExistence type="inferred from homology"/>
<dbReference type="PANTHER" id="PTHR10353">
    <property type="entry name" value="GLYCOSYL HYDROLASE"/>
    <property type="match status" value="1"/>
</dbReference>
<dbReference type="InterPro" id="IPR017853">
    <property type="entry name" value="GH"/>
</dbReference>
<keyword evidence="8" id="KW-0624">Polysaccharide degradation</keyword>
<dbReference type="FunFam" id="3.20.20.80:FF:000004">
    <property type="entry name" value="Beta-glucosidase 6-phospho-beta-glucosidase"/>
    <property type="match status" value="1"/>
</dbReference>
<evidence type="ECO:0000256" key="5">
    <source>
        <dbReference type="ARBA" id="ARBA00023001"/>
    </source>
</evidence>
<evidence type="ECO:0000313" key="13">
    <source>
        <dbReference type="EMBL" id="MBB5134926.1"/>
    </source>
</evidence>
<dbReference type="PROSITE" id="PS00653">
    <property type="entry name" value="GLYCOSYL_HYDROL_F1_2"/>
    <property type="match status" value="1"/>
</dbReference>
<dbReference type="GO" id="GO:0005829">
    <property type="term" value="C:cytosol"/>
    <property type="evidence" value="ECO:0007669"/>
    <property type="project" value="TreeGrafter"/>
</dbReference>
<evidence type="ECO:0000256" key="4">
    <source>
        <dbReference type="ARBA" id="ARBA00022801"/>
    </source>
</evidence>
<accession>A0A840P8I5</accession>
<dbReference type="NCBIfam" id="TIGR03356">
    <property type="entry name" value="BGL"/>
    <property type="match status" value="1"/>
</dbReference>
<feature type="binding site" evidence="10">
    <location>
        <position position="429"/>
    </location>
    <ligand>
        <name>substrate</name>
    </ligand>
</feature>
<comment type="caution">
    <text evidence="13">The sequence shown here is derived from an EMBL/GenBank/DDBJ whole genome shotgun (WGS) entry which is preliminary data.</text>
</comment>
<protein>
    <recommendedName>
        <fullName evidence="3 12">Beta-glucosidase</fullName>
        <ecNumber evidence="3 12">3.2.1.21</ecNumber>
    </recommendedName>
</protein>
<comment type="catalytic activity">
    <reaction evidence="1 12">
        <text>Hydrolysis of terminal, non-reducing beta-D-glucosyl residues with release of beta-D-glucose.</text>
        <dbReference type="EC" id="3.2.1.21"/>
    </reaction>
</comment>
<evidence type="ECO:0000256" key="3">
    <source>
        <dbReference type="ARBA" id="ARBA00012744"/>
    </source>
</evidence>
<keyword evidence="6" id="KW-0119">Carbohydrate metabolism</keyword>
<dbReference type="Proteomes" id="UP000578449">
    <property type="component" value="Unassembled WGS sequence"/>
</dbReference>
<dbReference type="Pfam" id="PF00232">
    <property type="entry name" value="Glyco_hydro_1"/>
    <property type="match status" value="1"/>
</dbReference>
<dbReference type="SUPFAM" id="SSF51445">
    <property type="entry name" value="(Trans)glycosidases"/>
    <property type="match status" value="1"/>
</dbReference>
<organism evidence="13 14">
    <name type="scientific">Thermocatellispora tengchongensis</name>
    <dbReference type="NCBI Taxonomy" id="1073253"/>
    <lineage>
        <taxon>Bacteria</taxon>
        <taxon>Bacillati</taxon>
        <taxon>Actinomycetota</taxon>
        <taxon>Actinomycetes</taxon>
        <taxon>Streptosporangiales</taxon>
        <taxon>Streptosporangiaceae</taxon>
        <taxon>Thermocatellispora</taxon>
    </lineage>
</organism>
<sequence>MTTTVTNRGTAPSYLTEGRVDFPGGFVWGAATASYQIEGAVKEDGRGLSIWDTFSGTPGKVVGGDTGEVACDHYHRYAEDVELMRELGLHAYRFSVAWPRIQAEGAGPVNPAGLDFYDRLVDTLLAGGIAPYVTLYHWDLPQALEDRGGWTARETAYRFAEYAAAVHARLGDRVRSWTTLNEPWVSAFLGYGNGVHAPGRTDPGEAMRAAHHLLLAHGLGAQALRAAGAEEIMLVINSSPVVTPAQVTDPYAAASEADAAAVERIHALLTRQFLDPALRGAYPEEVLAVAERHAGLGHIHDGDLALINQRIDLVGINYYNPCVVEAGPGRPADAAWPGSEDVRFCPTDVPATAMGWPIVPTGLSRLLLRLSADYPEVGLFVTENGAAFDDVVTDGRVHDAERVAYYDGHLRAVHAAIEAGADVRGYLAWSLLDNFEWAEGYRRRFGLVYVDYATQARILKDSALWYADAIRRNGLAD</sequence>
<dbReference type="InterPro" id="IPR033132">
    <property type="entry name" value="GH_1_N_CS"/>
</dbReference>
<dbReference type="PANTHER" id="PTHR10353:SF36">
    <property type="entry name" value="LP05116P"/>
    <property type="match status" value="1"/>
</dbReference>
<dbReference type="InterPro" id="IPR017736">
    <property type="entry name" value="Glyco_hydro_1_beta-glucosidase"/>
</dbReference>
<dbReference type="InterPro" id="IPR018120">
    <property type="entry name" value="Glyco_hydro_1_AS"/>
</dbReference>
<dbReference type="Gene3D" id="3.20.20.80">
    <property type="entry name" value="Glycosidases"/>
    <property type="match status" value="1"/>
</dbReference>
<keyword evidence="5" id="KW-0136">Cellulose degradation</keyword>
<dbReference type="GO" id="GO:0030245">
    <property type="term" value="P:cellulose catabolic process"/>
    <property type="evidence" value="ECO:0007669"/>
    <property type="project" value="UniProtKB-KW"/>
</dbReference>
<feature type="binding site" evidence="10">
    <location>
        <position position="181"/>
    </location>
    <ligand>
        <name>substrate</name>
    </ligand>
</feature>
<feature type="binding site" evidence="10">
    <location>
        <position position="36"/>
    </location>
    <ligand>
        <name>substrate</name>
    </ligand>
</feature>
<dbReference type="AlphaFoldDB" id="A0A840P8I5"/>
<comment type="similarity">
    <text evidence="2 12">Belongs to the glycosyl hydrolase 1 family.</text>
</comment>
<dbReference type="EC" id="3.2.1.21" evidence="3 12"/>
<evidence type="ECO:0000313" key="14">
    <source>
        <dbReference type="Proteomes" id="UP000578449"/>
    </source>
</evidence>
<feature type="binding site" evidence="10">
    <location>
        <position position="137"/>
    </location>
    <ligand>
        <name>substrate</name>
    </ligand>
</feature>
<feature type="active site" description="Nucleophile" evidence="9 11">
    <location>
        <position position="383"/>
    </location>
</feature>
<dbReference type="RefSeq" id="WP_185051794.1">
    <property type="nucleotide sequence ID" value="NZ_BAABIX010000004.1"/>
</dbReference>
<feature type="binding site" evidence="10">
    <location>
        <position position="319"/>
    </location>
    <ligand>
        <name>substrate</name>
    </ligand>
</feature>
<reference evidence="13 14" key="1">
    <citation type="submission" date="2020-08" db="EMBL/GenBank/DDBJ databases">
        <title>Genomic Encyclopedia of Type Strains, Phase IV (KMG-IV): sequencing the most valuable type-strain genomes for metagenomic binning, comparative biology and taxonomic classification.</title>
        <authorList>
            <person name="Goeker M."/>
        </authorList>
    </citation>
    <scope>NUCLEOTIDE SEQUENCE [LARGE SCALE GENOMIC DNA]</scope>
    <source>
        <strain evidence="13 14">DSM 45615</strain>
    </source>
</reference>
<keyword evidence="14" id="KW-1185">Reference proteome</keyword>
<evidence type="ECO:0000256" key="1">
    <source>
        <dbReference type="ARBA" id="ARBA00000448"/>
    </source>
</evidence>
<evidence type="ECO:0000256" key="12">
    <source>
        <dbReference type="RuleBase" id="RU361175"/>
    </source>
</evidence>
<feature type="active site" description="Proton donor" evidence="9">
    <location>
        <position position="182"/>
    </location>
</feature>
<evidence type="ECO:0000256" key="10">
    <source>
        <dbReference type="PIRSR" id="PIRSR617736-2"/>
    </source>
</evidence>
<dbReference type="InterPro" id="IPR001360">
    <property type="entry name" value="Glyco_hydro_1"/>
</dbReference>
<evidence type="ECO:0000256" key="6">
    <source>
        <dbReference type="ARBA" id="ARBA00023277"/>
    </source>
</evidence>
<gene>
    <name evidence="13" type="ORF">HNP84_004660</name>
</gene>
<evidence type="ECO:0000256" key="2">
    <source>
        <dbReference type="ARBA" id="ARBA00010838"/>
    </source>
</evidence>
<evidence type="ECO:0000256" key="9">
    <source>
        <dbReference type="PIRSR" id="PIRSR617736-1"/>
    </source>
</evidence>
<dbReference type="PRINTS" id="PR00131">
    <property type="entry name" value="GLHYDRLASE1"/>
</dbReference>
<dbReference type="PROSITE" id="PS00572">
    <property type="entry name" value="GLYCOSYL_HYDROL_F1_1"/>
    <property type="match status" value="1"/>
</dbReference>
<keyword evidence="4 12" id="KW-0378">Hydrolase</keyword>
<keyword evidence="7 12" id="KW-0326">Glycosidase</keyword>
<evidence type="ECO:0000256" key="7">
    <source>
        <dbReference type="ARBA" id="ARBA00023295"/>
    </source>
</evidence>
<dbReference type="GO" id="GO:0008422">
    <property type="term" value="F:beta-glucosidase activity"/>
    <property type="evidence" value="ECO:0007669"/>
    <property type="project" value="UniProtKB-EC"/>
</dbReference>
<dbReference type="EMBL" id="JACHGN010000009">
    <property type="protein sequence ID" value="MBB5134926.1"/>
    <property type="molecule type" value="Genomic_DNA"/>
</dbReference>
<evidence type="ECO:0000256" key="11">
    <source>
        <dbReference type="PROSITE-ProRule" id="PRU10055"/>
    </source>
</evidence>
<evidence type="ECO:0000256" key="8">
    <source>
        <dbReference type="ARBA" id="ARBA00023326"/>
    </source>
</evidence>
<feature type="binding site" evidence="10">
    <location>
        <begin position="436"/>
        <end position="437"/>
    </location>
    <ligand>
        <name>substrate</name>
    </ligand>
</feature>
<name>A0A840P8I5_9ACTN</name>